<organism evidence="10 11">
    <name type="scientific">Candidatus Aveggerthella stercoripullorum</name>
    <dbReference type="NCBI Taxonomy" id="2840688"/>
    <lineage>
        <taxon>Bacteria</taxon>
        <taxon>Bacillati</taxon>
        <taxon>Actinomycetota</taxon>
        <taxon>Coriobacteriia</taxon>
        <taxon>Eggerthellales</taxon>
        <taxon>Eggerthellaceae</taxon>
        <taxon>Eggerthellaceae incertae sedis</taxon>
        <taxon>Candidatus Aveggerthella</taxon>
    </lineage>
</organism>
<evidence type="ECO:0000256" key="3">
    <source>
        <dbReference type="ARBA" id="ARBA00022679"/>
    </source>
</evidence>
<keyword evidence="4 8" id="KW-0663">Pyridoxal phosphate</keyword>
<comment type="subcellular location">
    <subcellularLocation>
        <location evidence="8">Cytoplasm</location>
    </subcellularLocation>
</comment>
<keyword evidence="6 8" id="KW-0711">Selenium</keyword>
<dbReference type="EMBL" id="DVGB01000012">
    <property type="protein sequence ID" value="HIR00905.1"/>
    <property type="molecule type" value="Genomic_DNA"/>
</dbReference>
<dbReference type="Gene3D" id="3.90.1150.180">
    <property type="match status" value="1"/>
</dbReference>
<evidence type="ECO:0000256" key="2">
    <source>
        <dbReference type="ARBA" id="ARBA00022490"/>
    </source>
</evidence>
<dbReference type="SUPFAM" id="SSF53383">
    <property type="entry name" value="PLP-dependent transferases"/>
    <property type="match status" value="1"/>
</dbReference>
<name>A0A9D1D2L5_9ACTN</name>
<sequence length="487" mass="51915">MAENNLNARLRALPKIDEVLQHVTLPAQTLRSLPDEVVTHAAREEVEALRQRILADEELDADALLPEQVAQGAAVRVLAFAQTSLRPVVNATGVVIHTNIGRSPLAPQALEAVVDAARGYSTLEYSTDAMARGSRHDHCEALLCALTGAEAALAVNNNAAAVLMVLSEFAAGHEAVVSRGELVEIGGSFRIPDIMAASGARMVEVGTTNKTHPEDYERAIGPDTAMLLKVHTSNYQIVGFSESVPGVQLAKIAAAENARRERAGECARMLVYEDLGSGSLVPPLLARPDAEPTVRAALERACDLVSFSGDKLLGGPQAGIVVGRKDLIDRLKKNPLARALRLDKMTLAALEATLRLYLDGSAYRTVPTLRMLNEPVESIEQRAHALAKLIEQRVDAACAQCSVVKTTARAGGGSLPLEDLPSFAVKAALVRGSAAECEAFLVKDCAIPVIPRVQKDHLLFDVRTVQDGEGEVIASNLASYFESEADA</sequence>
<dbReference type="InterPro" id="IPR004534">
    <property type="entry name" value="SelA_trans"/>
</dbReference>
<dbReference type="InterPro" id="IPR018319">
    <property type="entry name" value="SelA-like"/>
</dbReference>
<comment type="cofactor">
    <cofactor evidence="1 8 9">
        <name>pyridoxal 5'-phosphate</name>
        <dbReference type="ChEBI" id="CHEBI:597326"/>
    </cofactor>
</comment>
<reference evidence="10" key="2">
    <citation type="journal article" date="2021" name="PeerJ">
        <title>Extensive microbial diversity within the chicken gut microbiome revealed by metagenomics and culture.</title>
        <authorList>
            <person name="Gilroy R."/>
            <person name="Ravi A."/>
            <person name="Getino M."/>
            <person name="Pursley I."/>
            <person name="Horton D.L."/>
            <person name="Alikhan N.F."/>
            <person name="Baker D."/>
            <person name="Gharbi K."/>
            <person name="Hall N."/>
            <person name="Watson M."/>
            <person name="Adriaenssens E.M."/>
            <person name="Foster-Nyarko E."/>
            <person name="Jarju S."/>
            <person name="Secka A."/>
            <person name="Antonio M."/>
            <person name="Oren A."/>
            <person name="Chaudhuri R.R."/>
            <person name="La Ragione R."/>
            <person name="Hildebrand F."/>
            <person name="Pallen M.J."/>
        </authorList>
    </citation>
    <scope>NUCLEOTIDE SEQUENCE</scope>
    <source>
        <strain evidence="10">ChiGjej1B1-2707</strain>
    </source>
</reference>
<dbReference type="InterPro" id="IPR015421">
    <property type="entry name" value="PyrdxlP-dep_Trfase_major"/>
</dbReference>
<evidence type="ECO:0000256" key="1">
    <source>
        <dbReference type="ARBA" id="ARBA00001933"/>
    </source>
</evidence>
<dbReference type="GO" id="GO:0005737">
    <property type="term" value="C:cytoplasm"/>
    <property type="evidence" value="ECO:0007669"/>
    <property type="project" value="UniProtKB-SubCell"/>
</dbReference>
<evidence type="ECO:0000313" key="11">
    <source>
        <dbReference type="Proteomes" id="UP000824261"/>
    </source>
</evidence>
<dbReference type="Pfam" id="PF03841">
    <property type="entry name" value="SelA"/>
    <property type="match status" value="1"/>
</dbReference>
<comment type="catalytic activity">
    <reaction evidence="8">
        <text>L-seryl-tRNA(Sec) + selenophosphate + H(+) = L-selenocysteinyl-tRNA(Sec) + phosphate</text>
        <dbReference type="Rhea" id="RHEA:22728"/>
        <dbReference type="Rhea" id="RHEA-COMP:9742"/>
        <dbReference type="Rhea" id="RHEA-COMP:9743"/>
        <dbReference type="ChEBI" id="CHEBI:15378"/>
        <dbReference type="ChEBI" id="CHEBI:16144"/>
        <dbReference type="ChEBI" id="CHEBI:43474"/>
        <dbReference type="ChEBI" id="CHEBI:78533"/>
        <dbReference type="ChEBI" id="CHEBI:78573"/>
        <dbReference type="EC" id="2.9.1.1"/>
    </reaction>
</comment>
<dbReference type="EC" id="2.9.1.1" evidence="8"/>
<dbReference type="InterPro" id="IPR015424">
    <property type="entry name" value="PyrdxlP-dep_Trfase"/>
</dbReference>
<dbReference type="Proteomes" id="UP000824261">
    <property type="component" value="Unassembled WGS sequence"/>
</dbReference>
<dbReference type="NCBIfam" id="TIGR00474">
    <property type="entry name" value="selA"/>
    <property type="match status" value="1"/>
</dbReference>
<keyword evidence="2 8" id="KW-0963">Cytoplasm</keyword>
<comment type="function">
    <text evidence="8">Converts seryl-tRNA(Sec) to selenocysteinyl-tRNA(Sec) required for selenoprotein biosynthesis.</text>
</comment>
<proteinExistence type="inferred from homology"/>
<gene>
    <name evidence="8" type="primary">selA</name>
    <name evidence="10" type="ORF">IAA69_01300</name>
</gene>
<comment type="pathway">
    <text evidence="8">Aminoacyl-tRNA biosynthesis; selenocysteinyl-tRNA(Sec) biosynthesis; selenocysteinyl-tRNA(Sec) from L-seryl-tRNA(Sec) (bacterial route): step 1/1.</text>
</comment>
<keyword evidence="3 8" id="KW-0808">Transferase</keyword>
<comment type="caution">
    <text evidence="10">The sequence shown here is derived from an EMBL/GenBank/DDBJ whole genome shotgun (WGS) entry which is preliminary data.</text>
</comment>
<comment type="similarity">
    <text evidence="7 8">Belongs to the SelA family.</text>
</comment>
<dbReference type="PANTHER" id="PTHR32328:SF0">
    <property type="entry name" value="L-SERYL-TRNA(SEC) SELENIUM TRANSFERASE"/>
    <property type="match status" value="1"/>
</dbReference>
<feature type="modified residue" description="N6-(pyridoxal phosphate)lysine" evidence="8 9">
    <location>
        <position position="311"/>
    </location>
</feature>
<keyword evidence="5 8" id="KW-0648">Protein biosynthesis</keyword>
<dbReference type="GO" id="GO:0004125">
    <property type="term" value="F:L-seryl-tRNA(Sec) selenium transferase activity"/>
    <property type="evidence" value="ECO:0007669"/>
    <property type="project" value="UniProtKB-UniRule"/>
</dbReference>
<reference evidence="10" key="1">
    <citation type="submission" date="2020-10" db="EMBL/GenBank/DDBJ databases">
        <authorList>
            <person name="Gilroy R."/>
        </authorList>
    </citation>
    <scope>NUCLEOTIDE SEQUENCE</scope>
    <source>
        <strain evidence="10">ChiGjej1B1-2707</strain>
    </source>
</reference>
<evidence type="ECO:0000256" key="7">
    <source>
        <dbReference type="ARBA" id="ARBA00044507"/>
    </source>
</evidence>
<dbReference type="Gene3D" id="3.40.640.10">
    <property type="entry name" value="Type I PLP-dependent aspartate aminotransferase-like (Major domain)"/>
    <property type="match status" value="1"/>
</dbReference>
<dbReference type="PANTHER" id="PTHR32328">
    <property type="entry name" value="L-SERYL-TRNA(SEC) SELENIUM TRANSFERASE"/>
    <property type="match status" value="1"/>
</dbReference>
<accession>A0A9D1D2L5</accession>
<evidence type="ECO:0000313" key="10">
    <source>
        <dbReference type="EMBL" id="HIR00905.1"/>
    </source>
</evidence>
<evidence type="ECO:0000256" key="6">
    <source>
        <dbReference type="ARBA" id="ARBA00023266"/>
    </source>
</evidence>
<dbReference type="GO" id="GO:0001514">
    <property type="term" value="P:selenocysteine incorporation"/>
    <property type="evidence" value="ECO:0007669"/>
    <property type="project" value="UniProtKB-UniRule"/>
</dbReference>
<evidence type="ECO:0000256" key="8">
    <source>
        <dbReference type="HAMAP-Rule" id="MF_00423"/>
    </source>
</evidence>
<dbReference type="GO" id="GO:0001717">
    <property type="term" value="P:conversion of seryl-tRNAsec to selenocys-tRNAsec"/>
    <property type="evidence" value="ECO:0007669"/>
    <property type="project" value="UniProtKB-UniRule"/>
</dbReference>
<dbReference type="AlphaFoldDB" id="A0A9D1D2L5"/>
<dbReference type="HAMAP" id="MF_00423">
    <property type="entry name" value="SelA"/>
    <property type="match status" value="1"/>
</dbReference>
<evidence type="ECO:0000256" key="9">
    <source>
        <dbReference type="PIRSR" id="PIRSR618319-50"/>
    </source>
</evidence>
<protein>
    <recommendedName>
        <fullName evidence="8">L-seryl-tRNA(Sec) selenium transferase</fullName>
        <ecNumber evidence="8">2.9.1.1</ecNumber>
    </recommendedName>
    <alternativeName>
        <fullName evidence="8">Selenocysteine synthase</fullName>
        <shortName evidence="8">Sec synthase</shortName>
    </alternativeName>
    <alternativeName>
        <fullName evidence="8">Selenocysteinyl-tRNA(Sec) synthase</fullName>
    </alternativeName>
</protein>
<evidence type="ECO:0000256" key="5">
    <source>
        <dbReference type="ARBA" id="ARBA00022917"/>
    </source>
</evidence>
<evidence type="ECO:0000256" key="4">
    <source>
        <dbReference type="ARBA" id="ARBA00022898"/>
    </source>
</evidence>